<sequence>MLIVTIVFLSVLYRFGGVDGRSKSPLIEDGEHGDPKPINKAAECIFGNQRRELGQTWVPNLGVPIGVLYCMKCECIQIQRKRRIVAKVQCRSIKNECPEPTCEEPALLPGRCCKTCPGDRFNPDIIHDVIPPELSENEEKSTKHYAALLTDRSSLVLRNDNDEPIPNDNKNNVIATGRFTFQKKNLYYSFYISDKAARPRTLQFVNSMGTILEEHILSDVGGLVNSVYQNATRKVCGVWKRLPREYRRLLKEERLYVVLGWGSKEQSEFTLSGQLTKYVALGTELFSSLLEPSPGSNMQIMSGAGGTAIVSISTVISPSIHLAVVFNGIFLPEEIADVPVNVTLAFEDKKMILTEKVYVTKPASELNVVEISSPISQADLRLLTRGRLVLSVSSMSKQHSLKLSGMVMTKATCELFQTPLSSSGDRDTNKYGTSGLAWVFLNNEGSLVYNVQIEDLHPEQRPVFITLVDISNKKRTELEDLTPSFIDNWANDTIDRLSPKVLEPLYSGDLAVNVASEKETSLIKGRLTPKLVADARDVSAPILLKREDRSLPTSAVGMAWFSVDSDCHIHYDVSLTGMGNSERLLELSLKFLPMSAPDAPFVTRILDEFKGNQAEGSPVDPLSKDELVRLDSGVVFVKVKDKYTRSTLMNATLKQVKVPQNCLPHIDNYVSGSINGEEAIPHTQGACFHERRFYKEEAQWTSLSDPCTMCFCQNGVVKCDTMTCPETNCPPPGRRLKNPGDCCYTCTNSTLEDNETAIPKMCTLLGKTYLPGTTFHPFLIPNGFDTCTLCVCDPLLLQVKCTRNGDEKLCCKNCPSVTSYTDSENQTMYSDHHTVVEVREDKNANEKSAERILAEGGCRNPYNPQMPYRDGQKYHPVIESLGEYKCVTCKCQQGQQSCERLKCTRAMCKMLRSRSKNNHNNGNNLNLASTNNGNTVETCCSLKQCRFRRHQRRRNNSNGQ</sequence>
<keyword evidence="3 7" id="KW-0217">Developmental protein</keyword>
<dbReference type="InterPro" id="IPR016353">
    <property type="entry name" value="Chordin"/>
</dbReference>
<dbReference type="Gene3D" id="6.20.200.20">
    <property type="match status" value="1"/>
</dbReference>
<gene>
    <name evidence="11" type="ORF">QE152_g33690</name>
</gene>
<proteinExistence type="inferred from homology"/>
<comment type="subcellular location">
    <subcellularLocation>
        <location evidence="1">Secreted</location>
    </subcellularLocation>
</comment>
<keyword evidence="4" id="KW-0964">Secreted</keyword>
<feature type="domain" description="VWFC" evidence="9">
    <location>
        <begin position="42"/>
        <end position="117"/>
    </location>
</feature>
<keyword evidence="5" id="KW-0677">Repeat</keyword>
<evidence type="ECO:0000256" key="6">
    <source>
        <dbReference type="ARBA" id="ARBA00023180"/>
    </source>
</evidence>
<evidence type="ECO:0000256" key="4">
    <source>
        <dbReference type="ARBA" id="ARBA00022525"/>
    </source>
</evidence>
<dbReference type="InterPro" id="IPR010895">
    <property type="entry name" value="CHRD"/>
</dbReference>
<name>A0AAW1IWL6_POPJA</name>
<dbReference type="PROSITE" id="PS01208">
    <property type="entry name" value="VWFC_1"/>
    <property type="match status" value="1"/>
</dbReference>
<dbReference type="SUPFAM" id="SSF57603">
    <property type="entry name" value="FnI-like domain"/>
    <property type="match status" value="2"/>
</dbReference>
<dbReference type="GO" id="GO:0030514">
    <property type="term" value="P:negative regulation of BMP signaling pathway"/>
    <property type="evidence" value="ECO:0007669"/>
    <property type="project" value="TreeGrafter"/>
</dbReference>
<protein>
    <submittedName>
        <fullName evidence="11">CHRD domain</fullName>
    </submittedName>
</protein>
<dbReference type="GO" id="GO:0005615">
    <property type="term" value="C:extracellular space"/>
    <property type="evidence" value="ECO:0007669"/>
    <property type="project" value="TreeGrafter"/>
</dbReference>
<reference evidence="11 12" key="1">
    <citation type="journal article" date="2024" name="BMC Genomics">
        <title>De novo assembly and annotation of Popillia japonica's genome with initial clues to its potential as an invasive pest.</title>
        <authorList>
            <person name="Cucini C."/>
            <person name="Boschi S."/>
            <person name="Funari R."/>
            <person name="Cardaioli E."/>
            <person name="Iannotti N."/>
            <person name="Marturano G."/>
            <person name="Paoli F."/>
            <person name="Bruttini M."/>
            <person name="Carapelli A."/>
            <person name="Frati F."/>
            <person name="Nardi F."/>
        </authorList>
    </citation>
    <scope>NUCLEOTIDE SEQUENCE [LARGE SCALE GENOMIC DNA]</scope>
    <source>
        <strain evidence="11">DMR45628</strain>
    </source>
</reference>
<dbReference type="Pfam" id="PF00093">
    <property type="entry name" value="VWC"/>
    <property type="match status" value="2"/>
</dbReference>
<evidence type="ECO:0000259" key="10">
    <source>
        <dbReference type="PROSITE" id="PS50933"/>
    </source>
</evidence>
<dbReference type="GO" id="GO:0036122">
    <property type="term" value="F:BMP binding"/>
    <property type="evidence" value="ECO:0007669"/>
    <property type="project" value="TreeGrafter"/>
</dbReference>
<feature type="domain" description="VWFC" evidence="9">
    <location>
        <begin position="685"/>
        <end position="747"/>
    </location>
</feature>
<dbReference type="PIRSF" id="PIRSF002496">
    <property type="entry name" value="Chordin"/>
    <property type="match status" value="1"/>
</dbReference>
<dbReference type="SMART" id="SM00754">
    <property type="entry name" value="CHRD"/>
    <property type="match status" value="4"/>
</dbReference>
<dbReference type="InterPro" id="IPR001007">
    <property type="entry name" value="VWF_dom"/>
</dbReference>
<dbReference type="PROSITE" id="PS50184">
    <property type="entry name" value="VWFC_2"/>
    <property type="match status" value="2"/>
</dbReference>
<organism evidence="11 12">
    <name type="scientific">Popillia japonica</name>
    <name type="common">Japanese beetle</name>
    <dbReference type="NCBI Taxonomy" id="7064"/>
    <lineage>
        <taxon>Eukaryota</taxon>
        <taxon>Metazoa</taxon>
        <taxon>Ecdysozoa</taxon>
        <taxon>Arthropoda</taxon>
        <taxon>Hexapoda</taxon>
        <taxon>Insecta</taxon>
        <taxon>Pterygota</taxon>
        <taxon>Neoptera</taxon>
        <taxon>Endopterygota</taxon>
        <taxon>Coleoptera</taxon>
        <taxon>Polyphaga</taxon>
        <taxon>Scarabaeiformia</taxon>
        <taxon>Scarabaeidae</taxon>
        <taxon>Rutelinae</taxon>
        <taxon>Popillia</taxon>
    </lineage>
</organism>
<dbReference type="SMART" id="SM00214">
    <property type="entry name" value="VWC"/>
    <property type="match status" value="2"/>
</dbReference>
<dbReference type="InterPro" id="IPR052278">
    <property type="entry name" value="Chordin-like_regulators"/>
</dbReference>
<evidence type="ECO:0000256" key="8">
    <source>
        <dbReference type="SAM" id="SignalP"/>
    </source>
</evidence>
<evidence type="ECO:0000313" key="11">
    <source>
        <dbReference type="EMBL" id="KAK9694234.1"/>
    </source>
</evidence>
<feature type="domain" description="CHRD" evidence="10">
    <location>
        <begin position="141"/>
        <end position="280"/>
    </location>
</feature>
<dbReference type="Pfam" id="PF07452">
    <property type="entry name" value="CHRD"/>
    <property type="match status" value="1"/>
</dbReference>
<evidence type="ECO:0000313" key="12">
    <source>
        <dbReference type="Proteomes" id="UP001458880"/>
    </source>
</evidence>
<dbReference type="PROSITE" id="PS50933">
    <property type="entry name" value="CHRD"/>
    <property type="match status" value="3"/>
</dbReference>
<keyword evidence="6" id="KW-0325">Glycoprotein</keyword>
<evidence type="ECO:0000259" key="9">
    <source>
        <dbReference type="PROSITE" id="PS50184"/>
    </source>
</evidence>
<feature type="chain" id="PRO_5043945939" evidence="8">
    <location>
        <begin position="21"/>
        <end position="960"/>
    </location>
</feature>
<evidence type="ECO:0000256" key="5">
    <source>
        <dbReference type="ARBA" id="ARBA00022737"/>
    </source>
</evidence>
<keyword evidence="8" id="KW-0732">Signal</keyword>
<comment type="similarity">
    <text evidence="2 7">Belongs to the chordin family.</text>
</comment>
<dbReference type="PANTHER" id="PTHR46526">
    <property type="entry name" value="CHORDIN"/>
    <property type="match status" value="1"/>
</dbReference>
<dbReference type="PANTHER" id="PTHR46526:SF1">
    <property type="entry name" value="CHORDIN"/>
    <property type="match status" value="1"/>
</dbReference>
<dbReference type="GO" id="GO:0009953">
    <property type="term" value="P:dorsal/ventral pattern formation"/>
    <property type="evidence" value="ECO:0007669"/>
    <property type="project" value="TreeGrafter"/>
</dbReference>
<evidence type="ECO:0000256" key="1">
    <source>
        <dbReference type="ARBA" id="ARBA00004613"/>
    </source>
</evidence>
<dbReference type="GO" id="GO:0048731">
    <property type="term" value="P:system development"/>
    <property type="evidence" value="ECO:0007669"/>
    <property type="project" value="UniProtKB-ARBA"/>
</dbReference>
<dbReference type="AlphaFoldDB" id="A0AAW1IWL6"/>
<feature type="domain" description="CHRD" evidence="10">
    <location>
        <begin position="534"/>
        <end position="658"/>
    </location>
</feature>
<dbReference type="Proteomes" id="UP001458880">
    <property type="component" value="Unassembled WGS sequence"/>
</dbReference>
<dbReference type="EMBL" id="JASPKY010000518">
    <property type="protein sequence ID" value="KAK9694234.1"/>
    <property type="molecule type" value="Genomic_DNA"/>
</dbReference>
<feature type="signal peptide" evidence="8">
    <location>
        <begin position="1"/>
        <end position="20"/>
    </location>
</feature>
<feature type="domain" description="CHRD" evidence="10">
    <location>
        <begin position="282"/>
        <end position="412"/>
    </location>
</feature>
<accession>A0AAW1IWL6</accession>
<evidence type="ECO:0000256" key="2">
    <source>
        <dbReference type="ARBA" id="ARBA00007156"/>
    </source>
</evidence>
<evidence type="ECO:0000256" key="7">
    <source>
        <dbReference type="PIRNR" id="PIRNR002496"/>
    </source>
</evidence>
<comment type="caution">
    <text evidence="11">The sequence shown here is derived from an EMBL/GenBank/DDBJ whole genome shotgun (WGS) entry which is preliminary data.</text>
</comment>
<keyword evidence="12" id="KW-1185">Reference proteome</keyword>
<evidence type="ECO:0000256" key="3">
    <source>
        <dbReference type="ARBA" id="ARBA00022473"/>
    </source>
</evidence>